<keyword evidence="3" id="KW-1185">Reference proteome</keyword>
<dbReference type="InterPro" id="IPR047574">
    <property type="entry name" value="AD"/>
</dbReference>
<sequence>MADYAVGAQVEVELSLPGGSETASGTVFAYDAASDRLVLRQPGSTPFHSTLRLLKGADVARVTQLKAAPPGGATPLPAVDLGRCREREEKAAIFDALAKTLPCRWDGDRIVVLDEIVVPPPYDTCISLHNDDAAALRVKKVLDAERQRLQAG</sequence>
<dbReference type="Pfam" id="PF09793">
    <property type="entry name" value="AD"/>
    <property type="match status" value="1"/>
</dbReference>
<proteinExistence type="predicted"/>
<dbReference type="InterPro" id="IPR019181">
    <property type="entry name" value="LSM12_ABD"/>
</dbReference>
<dbReference type="InterPro" id="IPR039683">
    <property type="entry name" value="Lsm12-like"/>
</dbReference>
<dbReference type="SMART" id="SM00995">
    <property type="entry name" value="AD"/>
    <property type="match status" value="1"/>
</dbReference>
<dbReference type="PANTHER" id="PTHR13542">
    <property type="entry name" value="LSM12 HOMOLOG"/>
    <property type="match status" value="1"/>
</dbReference>
<accession>A0A2P6UYW0</accession>
<evidence type="ECO:0000313" key="3">
    <source>
        <dbReference type="Proteomes" id="UP000239649"/>
    </source>
</evidence>
<dbReference type="Proteomes" id="UP000239649">
    <property type="component" value="Unassembled WGS sequence"/>
</dbReference>
<organism evidence="2 3">
    <name type="scientific">Micractinium conductrix</name>
    <dbReference type="NCBI Taxonomy" id="554055"/>
    <lineage>
        <taxon>Eukaryota</taxon>
        <taxon>Viridiplantae</taxon>
        <taxon>Chlorophyta</taxon>
        <taxon>core chlorophytes</taxon>
        <taxon>Trebouxiophyceae</taxon>
        <taxon>Chlorellales</taxon>
        <taxon>Chlorellaceae</taxon>
        <taxon>Chlorella clade</taxon>
        <taxon>Micractinium</taxon>
    </lineage>
</organism>
<gene>
    <name evidence="2" type="ORF">C2E20_9334</name>
</gene>
<evidence type="ECO:0000259" key="1">
    <source>
        <dbReference type="PROSITE" id="PS52001"/>
    </source>
</evidence>
<reference evidence="2 3" key="1">
    <citation type="journal article" date="2018" name="Plant J.">
        <title>Genome sequences of Chlorella sorokiniana UTEX 1602 and Micractinium conductrix SAG 241.80: implications to maltose excretion by a green alga.</title>
        <authorList>
            <person name="Arriola M.B."/>
            <person name="Velmurugan N."/>
            <person name="Zhang Y."/>
            <person name="Plunkett M.H."/>
            <person name="Hondzo H."/>
            <person name="Barney B.M."/>
        </authorList>
    </citation>
    <scope>NUCLEOTIDE SEQUENCE [LARGE SCALE GENOMIC DNA]</scope>
    <source>
        <strain evidence="2 3">SAG 241.80</strain>
    </source>
</reference>
<comment type="caution">
    <text evidence="2">The sequence shown here is derived from an EMBL/GenBank/DDBJ whole genome shotgun (WGS) entry which is preliminary data.</text>
</comment>
<dbReference type="PROSITE" id="PS52001">
    <property type="entry name" value="AD"/>
    <property type="match status" value="1"/>
</dbReference>
<protein>
    <submittedName>
        <fullName evidence="2">Anticodon-binding domain</fullName>
    </submittedName>
</protein>
<dbReference type="AlphaFoldDB" id="A0A2P6UYW0"/>
<dbReference type="EMBL" id="LHPF02000230">
    <property type="protein sequence ID" value="PSC67016.1"/>
    <property type="molecule type" value="Genomic_DNA"/>
</dbReference>
<dbReference type="OrthoDB" id="1057137at2759"/>
<name>A0A2P6UYW0_9CHLO</name>
<feature type="domain" description="AD" evidence="1">
    <location>
        <begin position="55"/>
        <end position="150"/>
    </location>
</feature>
<dbReference type="STRING" id="554055.A0A2P6UYW0"/>
<evidence type="ECO:0000313" key="2">
    <source>
        <dbReference type="EMBL" id="PSC67016.1"/>
    </source>
</evidence>